<dbReference type="EMBL" id="JASBWV010000001">
    <property type="protein sequence ID" value="KAJ9128319.1"/>
    <property type="molecule type" value="Genomic_DNA"/>
</dbReference>
<name>A0ACC2XWE2_9TREE</name>
<proteinExistence type="predicted"/>
<sequence length="480" mass="54749">MATTTEHLEDAYEKLHRWAMFEFRKVARGEQVEVSPVMREAVKRLRERRDLLDDALTLLTTTRQQYLLQQFLEALTRGGPNGLPRPIELHAHDPTRYVGDMLAWVHQATASEREFLDALFDVRGHARRMVGEARDMRGEAEEEEVLARRCLDRSLEGLSRPLKSAYEWDYAQVRIQHTVKSQEGIIVTYKIANLVQFYLVTMQRTIGEQALLTKALQEIFDLAHEAFLEALASQGRSLLRFLHVRSGVSPVLREYEANTCPPNPLQPPEPDLAPPMALRDSSATLHEIMSVYETSLVDEGDREADFAQILQAAVDPLVKMCQHMVDIWPKGTEWEKNIFMINCDLYLQASIKGDHVLEPYAFTSQRGAELQEQIDSRISALKQEHTPLSRLPGAEPKAITQAMKSFEAFLTSLDIMTSSTLARLTSARIASDIHRFALDKIAKDYERTYSAVLNKDNKYEFPSTLLSRDPEDVYMLMGLD</sequence>
<protein>
    <submittedName>
        <fullName evidence="1">Uncharacterized protein</fullName>
    </submittedName>
</protein>
<accession>A0ACC2XWE2</accession>
<gene>
    <name evidence="1" type="ORF">QFC24_000612</name>
</gene>
<comment type="caution">
    <text evidence="1">The sequence shown here is derived from an EMBL/GenBank/DDBJ whole genome shotgun (WGS) entry which is preliminary data.</text>
</comment>
<dbReference type="Proteomes" id="UP001234202">
    <property type="component" value="Unassembled WGS sequence"/>
</dbReference>
<keyword evidence="2" id="KW-1185">Reference proteome</keyword>
<evidence type="ECO:0000313" key="2">
    <source>
        <dbReference type="Proteomes" id="UP001234202"/>
    </source>
</evidence>
<evidence type="ECO:0000313" key="1">
    <source>
        <dbReference type="EMBL" id="KAJ9128319.1"/>
    </source>
</evidence>
<organism evidence="1 2">
    <name type="scientific">Naganishia onofrii</name>
    <dbReference type="NCBI Taxonomy" id="1851511"/>
    <lineage>
        <taxon>Eukaryota</taxon>
        <taxon>Fungi</taxon>
        <taxon>Dikarya</taxon>
        <taxon>Basidiomycota</taxon>
        <taxon>Agaricomycotina</taxon>
        <taxon>Tremellomycetes</taxon>
        <taxon>Filobasidiales</taxon>
        <taxon>Filobasidiaceae</taxon>
        <taxon>Naganishia</taxon>
    </lineage>
</organism>
<reference evidence="1" key="1">
    <citation type="submission" date="2023-04" db="EMBL/GenBank/DDBJ databases">
        <title>Draft Genome sequencing of Naganishia species isolated from polar environments using Oxford Nanopore Technology.</title>
        <authorList>
            <person name="Leo P."/>
            <person name="Venkateswaran K."/>
        </authorList>
    </citation>
    <scope>NUCLEOTIDE SEQUENCE</scope>
    <source>
        <strain evidence="1">DBVPG 5303</strain>
    </source>
</reference>